<dbReference type="CDD" id="cd08276">
    <property type="entry name" value="MDR7"/>
    <property type="match status" value="1"/>
</dbReference>
<dbReference type="InterPro" id="IPR011032">
    <property type="entry name" value="GroES-like_sf"/>
</dbReference>
<name>A0A2J6PHX1_9HELO</name>
<dbReference type="PANTHER" id="PTHR45033:SF2">
    <property type="entry name" value="ZINC-TYPE ALCOHOL DEHYDROGENASE-LIKE PROTEIN C1773.06C"/>
    <property type="match status" value="1"/>
</dbReference>
<evidence type="ECO:0000313" key="2">
    <source>
        <dbReference type="EMBL" id="PMD13627.1"/>
    </source>
</evidence>
<evidence type="ECO:0000259" key="1">
    <source>
        <dbReference type="SMART" id="SM00829"/>
    </source>
</evidence>
<dbReference type="InterPro" id="IPR013154">
    <property type="entry name" value="ADH-like_N"/>
</dbReference>
<evidence type="ECO:0000313" key="3">
    <source>
        <dbReference type="Proteomes" id="UP000235672"/>
    </source>
</evidence>
<dbReference type="SUPFAM" id="SSF51735">
    <property type="entry name" value="NAD(P)-binding Rossmann-fold domains"/>
    <property type="match status" value="1"/>
</dbReference>
<dbReference type="Gene3D" id="3.40.50.720">
    <property type="entry name" value="NAD(P)-binding Rossmann-like Domain"/>
    <property type="match status" value="1"/>
</dbReference>
<dbReference type="SUPFAM" id="SSF50129">
    <property type="entry name" value="GroES-like"/>
    <property type="match status" value="1"/>
</dbReference>
<reference evidence="2 3" key="1">
    <citation type="submission" date="2016-05" db="EMBL/GenBank/DDBJ databases">
        <title>A degradative enzymes factory behind the ericoid mycorrhizal symbiosis.</title>
        <authorList>
            <consortium name="DOE Joint Genome Institute"/>
            <person name="Martino E."/>
            <person name="Morin E."/>
            <person name="Grelet G."/>
            <person name="Kuo A."/>
            <person name="Kohler A."/>
            <person name="Daghino S."/>
            <person name="Barry K."/>
            <person name="Choi C."/>
            <person name="Cichocki N."/>
            <person name="Clum A."/>
            <person name="Copeland A."/>
            <person name="Hainaut M."/>
            <person name="Haridas S."/>
            <person name="Labutti K."/>
            <person name="Lindquist E."/>
            <person name="Lipzen A."/>
            <person name="Khouja H.-R."/>
            <person name="Murat C."/>
            <person name="Ohm R."/>
            <person name="Olson A."/>
            <person name="Spatafora J."/>
            <person name="Veneault-Fourrey C."/>
            <person name="Henrissat B."/>
            <person name="Grigoriev I."/>
            <person name="Martin F."/>
            <person name="Perotto S."/>
        </authorList>
    </citation>
    <scope>NUCLEOTIDE SEQUENCE [LARGE SCALE GENOMIC DNA]</scope>
    <source>
        <strain evidence="2 3">UAMH 7357</strain>
    </source>
</reference>
<organism evidence="2 3">
    <name type="scientific">Hyaloscypha hepaticicola</name>
    <dbReference type="NCBI Taxonomy" id="2082293"/>
    <lineage>
        <taxon>Eukaryota</taxon>
        <taxon>Fungi</taxon>
        <taxon>Dikarya</taxon>
        <taxon>Ascomycota</taxon>
        <taxon>Pezizomycotina</taxon>
        <taxon>Leotiomycetes</taxon>
        <taxon>Helotiales</taxon>
        <taxon>Hyaloscyphaceae</taxon>
        <taxon>Hyaloscypha</taxon>
    </lineage>
</organism>
<gene>
    <name evidence="2" type="ORF">NA56DRAFT_416772</name>
</gene>
<dbReference type="InterPro" id="IPR013149">
    <property type="entry name" value="ADH-like_C"/>
</dbReference>
<feature type="domain" description="Enoyl reductase (ER)" evidence="1">
    <location>
        <begin position="25"/>
        <end position="351"/>
    </location>
</feature>
<dbReference type="InterPro" id="IPR052711">
    <property type="entry name" value="Zinc_ADH-like"/>
</dbReference>
<dbReference type="AlphaFoldDB" id="A0A2J6PHX1"/>
<dbReference type="SMART" id="SM00829">
    <property type="entry name" value="PKS_ER"/>
    <property type="match status" value="1"/>
</dbReference>
<dbReference type="InterPro" id="IPR036291">
    <property type="entry name" value="NAD(P)-bd_dom_sf"/>
</dbReference>
<dbReference type="GO" id="GO:0016491">
    <property type="term" value="F:oxidoreductase activity"/>
    <property type="evidence" value="ECO:0007669"/>
    <property type="project" value="InterPro"/>
</dbReference>
<dbReference type="Pfam" id="PF08240">
    <property type="entry name" value="ADH_N"/>
    <property type="match status" value="1"/>
</dbReference>
<sequence length="354" mass="37691">MAQNGNSSPSIPETMKAWTIEGKTGFDNLKFNPKAPVPEPSDYEVLVKFHAASLNYRDLIIPKGQYPFPCATSINPLSDGSGTIIKVGPKVTRFHAGDKVCTLFNQTHLSTALTPYNLASGLGGSVNGTLRQYGTFNENGLVPMPSNLSFNQAATLSCAGVTAWNALYGVASQQIKPGDWVLTQGTGGVSIFALQFAKAAGAKVIATTSSAAKAEVLKKLGADHVFNYNETKNWGEEAKRISGTGVDFVIEVGGPTTLGQSLKAVKIGGIINIIGFVGGSSEGPGFMEILSNLCTVRGILVGSRDLFENMNRAIESSDIKPVVDEKIFSIDSAKEAYEYMWAQKHFGKVVISIE</sequence>
<proteinExistence type="predicted"/>
<dbReference type="STRING" id="1745343.A0A2J6PHX1"/>
<dbReference type="OrthoDB" id="9930022at2759"/>
<dbReference type="Proteomes" id="UP000235672">
    <property type="component" value="Unassembled WGS sequence"/>
</dbReference>
<dbReference type="EMBL" id="KZ613529">
    <property type="protein sequence ID" value="PMD13627.1"/>
    <property type="molecule type" value="Genomic_DNA"/>
</dbReference>
<accession>A0A2J6PHX1</accession>
<dbReference type="Gene3D" id="3.90.180.10">
    <property type="entry name" value="Medium-chain alcohol dehydrogenases, catalytic domain"/>
    <property type="match status" value="1"/>
</dbReference>
<protein>
    <submittedName>
        <fullName evidence="2">NAD(P)-binding protein</fullName>
    </submittedName>
</protein>
<dbReference type="PANTHER" id="PTHR45033">
    <property type="match status" value="1"/>
</dbReference>
<dbReference type="InterPro" id="IPR020843">
    <property type="entry name" value="ER"/>
</dbReference>
<dbReference type="Pfam" id="PF00107">
    <property type="entry name" value="ADH_zinc_N"/>
    <property type="match status" value="1"/>
</dbReference>
<keyword evidence="3" id="KW-1185">Reference proteome</keyword>